<protein>
    <submittedName>
        <fullName evidence="2">Uncharacterized protein</fullName>
    </submittedName>
</protein>
<feature type="compositionally biased region" description="Acidic residues" evidence="1">
    <location>
        <begin position="54"/>
        <end position="67"/>
    </location>
</feature>
<sequence>MGKASSLNVYVGHVTRRYVATGGETEGESGVALGPLDYDHAWWNTLHCKVVDGESDDEELSEVEEEAAASGIGLPVTHRTENPTGARKWVPSRGLSASQRNSGRAIPDTTRLRDPESLAPEPRPPIGDEEGDEDGCLRVFEGGSIGWASDTQPAAKPFHWFHPGPAPGERAAKTDAERTGSSVPSSRFCLEAEAEPLESTEERSCESKQEKGTEVAGEAHPEWRAEPEDPGDLKHTTPTSPDEKSHGLSDTSPSSPPVPWAGSASTSTRSSEFR</sequence>
<feature type="compositionally biased region" description="Polar residues" evidence="1">
    <location>
        <begin position="263"/>
        <end position="274"/>
    </location>
</feature>
<name>A0ABP0SPH8_9DINO</name>
<organism evidence="2 3">
    <name type="scientific">Durusdinium trenchii</name>
    <dbReference type="NCBI Taxonomy" id="1381693"/>
    <lineage>
        <taxon>Eukaryota</taxon>
        <taxon>Sar</taxon>
        <taxon>Alveolata</taxon>
        <taxon>Dinophyceae</taxon>
        <taxon>Suessiales</taxon>
        <taxon>Symbiodiniaceae</taxon>
        <taxon>Durusdinium</taxon>
    </lineage>
</organism>
<feature type="compositionally biased region" description="Basic and acidic residues" evidence="1">
    <location>
        <begin position="200"/>
        <end position="247"/>
    </location>
</feature>
<keyword evidence="3" id="KW-1185">Reference proteome</keyword>
<gene>
    <name evidence="2" type="ORF">SCF082_LOCUS52966</name>
</gene>
<accession>A0ABP0SPH8</accession>
<evidence type="ECO:0000256" key="1">
    <source>
        <dbReference type="SAM" id="MobiDB-lite"/>
    </source>
</evidence>
<dbReference type="Proteomes" id="UP001642464">
    <property type="component" value="Unassembled WGS sequence"/>
</dbReference>
<proteinExistence type="predicted"/>
<evidence type="ECO:0000313" key="3">
    <source>
        <dbReference type="Proteomes" id="UP001642464"/>
    </source>
</evidence>
<comment type="caution">
    <text evidence="2">The sequence shown here is derived from an EMBL/GenBank/DDBJ whole genome shotgun (WGS) entry which is preliminary data.</text>
</comment>
<reference evidence="2 3" key="1">
    <citation type="submission" date="2024-02" db="EMBL/GenBank/DDBJ databases">
        <authorList>
            <person name="Chen Y."/>
            <person name="Shah S."/>
            <person name="Dougan E. K."/>
            <person name="Thang M."/>
            <person name="Chan C."/>
        </authorList>
    </citation>
    <scope>NUCLEOTIDE SEQUENCE [LARGE SCALE GENOMIC DNA]</scope>
</reference>
<evidence type="ECO:0000313" key="2">
    <source>
        <dbReference type="EMBL" id="CAK9114322.1"/>
    </source>
</evidence>
<feature type="region of interest" description="Disordered" evidence="1">
    <location>
        <begin position="54"/>
        <end position="274"/>
    </location>
</feature>
<dbReference type="EMBL" id="CAXAMM010044350">
    <property type="protein sequence ID" value="CAK9114322.1"/>
    <property type="molecule type" value="Genomic_DNA"/>
</dbReference>